<feature type="compositionally biased region" description="Acidic residues" evidence="1">
    <location>
        <begin position="62"/>
        <end position="80"/>
    </location>
</feature>
<accession>A0ABQ8X3U7</accession>
<feature type="compositionally biased region" description="Polar residues" evidence="1">
    <location>
        <begin position="10"/>
        <end position="23"/>
    </location>
</feature>
<evidence type="ECO:0000313" key="3">
    <source>
        <dbReference type="Proteomes" id="UP001150062"/>
    </source>
</evidence>
<protein>
    <submittedName>
        <fullName evidence="2">Uncharacterized protein</fullName>
    </submittedName>
</protein>
<evidence type="ECO:0000256" key="1">
    <source>
        <dbReference type="SAM" id="MobiDB-lite"/>
    </source>
</evidence>
<evidence type="ECO:0000313" key="2">
    <source>
        <dbReference type="EMBL" id="KAJ6227322.1"/>
    </source>
</evidence>
<reference evidence="2" key="1">
    <citation type="submission" date="2022-08" db="EMBL/GenBank/DDBJ databases">
        <title>Novel sulfate-reducing endosymbionts in the free-living metamonad Anaeramoeba.</title>
        <authorList>
            <person name="Jerlstrom-Hultqvist J."/>
            <person name="Cepicka I."/>
            <person name="Gallot-Lavallee L."/>
            <person name="Salas-Leiva D."/>
            <person name="Curtis B.A."/>
            <person name="Zahonova K."/>
            <person name="Pipaliya S."/>
            <person name="Dacks J."/>
            <person name="Roger A.J."/>
        </authorList>
    </citation>
    <scope>NUCLEOTIDE SEQUENCE</scope>
    <source>
        <strain evidence="2">Schooner1</strain>
    </source>
</reference>
<name>A0ABQ8X3U7_9EUKA</name>
<feature type="compositionally biased region" description="Polar residues" evidence="1">
    <location>
        <begin position="46"/>
        <end position="61"/>
    </location>
</feature>
<feature type="region of interest" description="Disordered" evidence="1">
    <location>
        <begin position="1"/>
        <end position="26"/>
    </location>
</feature>
<keyword evidence="3" id="KW-1185">Reference proteome</keyword>
<gene>
    <name evidence="2" type="ORF">M0813_09903</name>
</gene>
<proteinExistence type="predicted"/>
<comment type="caution">
    <text evidence="2">The sequence shown here is derived from an EMBL/GenBank/DDBJ whole genome shotgun (WGS) entry which is preliminary data.</text>
</comment>
<organism evidence="2 3">
    <name type="scientific">Anaeramoeba flamelloides</name>
    <dbReference type="NCBI Taxonomy" id="1746091"/>
    <lineage>
        <taxon>Eukaryota</taxon>
        <taxon>Metamonada</taxon>
        <taxon>Anaeramoebidae</taxon>
        <taxon>Anaeramoeba</taxon>
    </lineage>
</organism>
<dbReference type="Proteomes" id="UP001150062">
    <property type="component" value="Unassembled WGS sequence"/>
</dbReference>
<feature type="region of interest" description="Disordered" evidence="1">
    <location>
        <begin position="46"/>
        <end position="80"/>
    </location>
</feature>
<dbReference type="EMBL" id="JAOAOG010000336">
    <property type="protein sequence ID" value="KAJ6227322.1"/>
    <property type="molecule type" value="Genomic_DNA"/>
</dbReference>
<sequence length="80" mass="9248">MHKKKRRVNRNTNEQSPQNNVPITNDLAMRMIKDMTTLFSRYNTNIIQKPQNESSQISSDPDYNDDSAEATDSTESELEN</sequence>